<evidence type="ECO:0000313" key="1">
    <source>
        <dbReference type="EMBL" id="KAD3066983.1"/>
    </source>
</evidence>
<protein>
    <submittedName>
        <fullName evidence="1">Uncharacterized protein</fullName>
    </submittedName>
</protein>
<keyword evidence="2" id="KW-1185">Reference proteome</keyword>
<organism evidence="1 2">
    <name type="scientific">Mikania micrantha</name>
    <name type="common">bitter vine</name>
    <dbReference type="NCBI Taxonomy" id="192012"/>
    <lineage>
        <taxon>Eukaryota</taxon>
        <taxon>Viridiplantae</taxon>
        <taxon>Streptophyta</taxon>
        <taxon>Embryophyta</taxon>
        <taxon>Tracheophyta</taxon>
        <taxon>Spermatophyta</taxon>
        <taxon>Magnoliopsida</taxon>
        <taxon>eudicotyledons</taxon>
        <taxon>Gunneridae</taxon>
        <taxon>Pentapetalae</taxon>
        <taxon>asterids</taxon>
        <taxon>campanulids</taxon>
        <taxon>Asterales</taxon>
        <taxon>Asteraceae</taxon>
        <taxon>Asteroideae</taxon>
        <taxon>Heliantheae alliance</taxon>
        <taxon>Eupatorieae</taxon>
        <taxon>Mikania</taxon>
    </lineage>
</organism>
<proteinExistence type="predicted"/>
<sequence length="207" mass="23089">MLRMLFSALEDLNINNLDPHIMVPAYPVGRINNINPQENNIGFLTDGPNSTVEDVTDRRTISEPRVPFRRSSPIFEPRVRFRRPSSPIFEPRVRFRRPSSSIEDHHCAGTKGRDAGTKATVVAVVNREEAAAIVAVNREEAAAVEGEIAKGWLSAVEMVVVGSGALGCRRWSWGEGGDELRRGRRGWKSSRRAWSTSAPRRGRADLF</sequence>
<dbReference type="AlphaFoldDB" id="A0A5N6M209"/>
<dbReference type="Proteomes" id="UP000326396">
    <property type="component" value="Linkage Group LG7"/>
</dbReference>
<reference evidence="1 2" key="1">
    <citation type="submission" date="2019-05" db="EMBL/GenBank/DDBJ databases">
        <title>Mikania micrantha, genome provides insights into the molecular mechanism of rapid growth.</title>
        <authorList>
            <person name="Liu B."/>
        </authorList>
    </citation>
    <scope>NUCLEOTIDE SEQUENCE [LARGE SCALE GENOMIC DNA]</scope>
    <source>
        <strain evidence="1">NLD-2019</strain>
        <tissue evidence="1">Leaf</tissue>
    </source>
</reference>
<name>A0A5N6M209_9ASTR</name>
<dbReference type="EMBL" id="SZYD01000017">
    <property type="protein sequence ID" value="KAD3066983.1"/>
    <property type="molecule type" value="Genomic_DNA"/>
</dbReference>
<evidence type="ECO:0000313" key="2">
    <source>
        <dbReference type="Proteomes" id="UP000326396"/>
    </source>
</evidence>
<accession>A0A5N6M209</accession>
<gene>
    <name evidence="1" type="ORF">E3N88_34863</name>
</gene>
<comment type="caution">
    <text evidence="1">The sequence shown here is derived from an EMBL/GenBank/DDBJ whole genome shotgun (WGS) entry which is preliminary data.</text>
</comment>